<dbReference type="InterPro" id="IPR002110">
    <property type="entry name" value="Ankyrin_rpt"/>
</dbReference>
<dbReference type="SUPFAM" id="SSF48403">
    <property type="entry name" value="Ankyrin repeat"/>
    <property type="match status" value="1"/>
</dbReference>
<comment type="caution">
    <text evidence="2">The sequence shown here is derived from an EMBL/GenBank/DDBJ whole genome shotgun (WGS) entry which is preliminary data.</text>
</comment>
<dbReference type="Proteomes" id="UP001447188">
    <property type="component" value="Unassembled WGS sequence"/>
</dbReference>
<dbReference type="Gene3D" id="1.25.40.20">
    <property type="entry name" value="Ankyrin repeat-containing domain"/>
    <property type="match status" value="1"/>
</dbReference>
<evidence type="ECO:0008006" key="4">
    <source>
        <dbReference type="Google" id="ProtNLM"/>
    </source>
</evidence>
<dbReference type="EMBL" id="JBBBZM010000015">
    <property type="protein sequence ID" value="KAL0639049.1"/>
    <property type="molecule type" value="Genomic_DNA"/>
</dbReference>
<keyword evidence="3" id="KW-1185">Reference proteome</keyword>
<organism evidence="2 3">
    <name type="scientific">Discina gigas</name>
    <dbReference type="NCBI Taxonomy" id="1032678"/>
    <lineage>
        <taxon>Eukaryota</taxon>
        <taxon>Fungi</taxon>
        <taxon>Dikarya</taxon>
        <taxon>Ascomycota</taxon>
        <taxon>Pezizomycotina</taxon>
        <taxon>Pezizomycetes</taxon>
        <taxon>Pezizales</taxon>
        <taxon>Discinaceae</taxon>
        <taxon>Discina</taxon>
    </lineage>
</organism>
<dbReference type="InterPro" id="IPR036770">
    <property type="entry name" value="Ankyrin_rpt-contain_sf"/>
</dbReference>
<dbReference type="Pfam" id="PF00023">
    <property type="entry name" value="Ank"/>
    <property type="match status" value="1"/>
</dbReference>
<sequence>MEHHSTTHSRMVTVMTELLLHSSALEQRGNDNRTPLLRAAFGGHEATVGHLLATGADPDATTRHATLLINAIDSGLTRLATTFIRQMNETALNYIIKHKRFPIAQAIFDRGIGHGTSHPVVRTILRSRPEELQMLLLHGVEVKWLRDDTDMLCVACKSGQCEIFDRF</sequence>
<evidence type="ECO:0000313" key="3">
    <source>
        <dbReference type="Proteomes" id="UP001447188"/>
    </source>
</evidence>
<name>A0ABR3GSY1_9PEZI</name>
<feature type="repeat" description="ANK" evidence="1">
    <location>
        <begin position="31"/>
        <end position="63"/>
    </location>
</feature>
<accession>A0ABR3GSY1</accession>
<evidence type="ECO:0000256" key="1">
    <source>
        <dbReference type="PROSITE-ProRule" id="PRU00023"/>
    </source>
</evidence>
<dbReference type="PROSITE" id="PS50297">
    <property type="entry name" value="ANK_REP_REGION"/>
    <property type="match status" value="1"/>
</dbReference>
<proteinExistence type="predicted"/>
<reference evidence="2 3" key="1">
    <citation type="submission" date="2024-02" db="EMBL/GenBank/DDBJ databases">
        <title>Discinaceae phylogenomics.</title>
        <authorList>
            <person name="Dirks A.C."/>
            <person name="James T.Y."/>
        </authorList>
    </citation>
    <scope>NUCLEOTIDE SEQUENCE [LARGE SCALE GENOMIC DNA]</scope>
    <source>
        <strain evidence="2 3">ACD0624</strain>
    </source>
</reference>
<gene>
    <name evidence="2" type="ORF">Q9L58_001931</name>
</gene>
<keyword evidence="1" id="KW-0040">ANK repeat</keyword>
<dbReference type="PROSITE" id="PS50088">
    <property type="entry name" value="ANK_REPEAT"/>
    <property type="match status" value="1"/>
</dbReference>
<protein>
    <recommendedName>
        <fullName evidence="4">Ankyrin repeat protein</fullName>
    </recommendedName>
</protein>
<evidence type="ECO:0000313" key="2">
    <source>
        <dbReference type="EMBL" id="KAL0639049.1"/>
    </source>
</evidence>